<feature type="domain" description="Dinitrogenase iron-molybdenum cofactor biosynthesis" evidence="1">
    <location>
        <begin position="14"/>
        <end position="101"/>
    </location>
</feature>
<dbReference type="InterPro" id="IPR033913">
    <property type="entry name" value="MTH1175_dom"/>
</dbReference>
<keyword evidence="3" id="KW-1185">Reference proteome</keyword>
<sequence>MKVAIPSSETGGLEDYVELHFGKAPTYTIYDTETETVEIIKNTSVHMGGKRRPPELLKDAGVDIVLCSGVGQKIVDLLDKNGIEIFVGADETVQEAITSWKAGKLYKPKTINLEKEHGLGMTKNQL</sequence>
<dbReference type="Pfam" id="PF02579">
    <property type="entry name" value="Nitro_FeMo-Co"/>
    <property type="match status" value="1"/>
</dbReference>
<proteinExistence type="predicted"/>
<evidence type="ECO:0000259" key="1">
    <source>
        <dbReference type="Pfam" id="PF02579"/>
    </source>
</evidence>
<dbReference type="RefSeq" id="WP_250866837.1">
    <property type="nucleotide sequence ID" value="NZ_JAGSOI010000001.1"/>
</dbReference>
<evidence type="ECO:0000313" key="3">
    <source>
        <dbReference type="Proteomes" id="UP001056766"/>
    </source>
</evidence>
<name>A0A9E4ZCF3_9EURY</name>
<dbReference type="PANTHER" id="PTHR42983">
    <property type="entry name" value="DINITROGENASE IRON-MOLYBDENUM COFACTOR PROTEIN-RELATED"/>
    <property type="match status" value="1"/>
</dbReference>
<organism evidence="2 3">
    <name type="scientific">Methanococcoides seepicolus</name>
    <dbReference type="NCBI Taxonomy" id="2828780"/>
    <lineage>
        <taxon>Archaea</taxon>
        <taxon>Methanobacteriati</taxon>
        <taxon>Methanobacteriota</taxon>
        <taxon>Stenosarchaea group</taxon>
        <taxon>Methanomicrobia</taxon>
        <taxon>Methanosarcinales</taxon>
        <taxon>Methanosarcinaceae</taxon>
        <taxon>Methanococcoides</taxon>
    </lineage>
</organism>
<dbReference type="Gene3D" id="3.30.420.130">
    <property type="entry name" value="Dinitrogenase iron-molybdenum cofactor biosynthesis domain"/>
    <property type="match status" value="1"/>
</dbReference>
<reference evidence="2" key="1">
    <citation type="journal article" date="2021" name="mSystems">
        <title>Bacteria and Archaea Synergistically Convert Glycine Betaine to Biogenic Methane in the Formosa Cold Seep of the South China Sea.</title>
        <authorList>
            <person name="Li L."/>
            <person name="Zhang W."/>
            <person name="Zhang S."/>
            <person name="Song L."/>
            <person name="Sun Q."/>
            <person name="Zhang H."/>
            <person name="Xiang H."/>
            <person name="Dong X."/>
        </authorList>
    </citation>
    <scope>NUCLEOTIDE SEQUENCE</scope>
    <source>
        <strain evidence="2">LLY</strain>
    </source>
</reference>
<dbReference type="AlphaFoldDB" id="A0A9E4ZCF3"/>
<accession>A0A9E4ZCF3</accession>
<dbReference type="CDD" id="cd00851">
    <property type="entry name" value="MTH1175"/>
    <property type="match status" value="1"/>
</dbReference>
<dbReference type="EMBL" id="JAGSOI010000001">
    <property type="protein sequence ID" value="MCM1985460.1"/>
    <property type="molecule type" value="Genomic_DNA"/>
</dbReference>
<dbReference type="SUPFAM" id="SSF53146">
    <property type="entry name" value="Nitrogenase accessory factor-like"/>
    <property type="match status" value="1"/>
</dbReference>
<dbReference type="InterPro" id="IPR036105">
    <property type="entry name" value="DiNase_FeMo-co_biosyn_sf"/>
</dbReference>
<dbReference type="InterPro" id="IPR003731">
    <property type="entry name" value="Di-Nase_FeMo-co_biosynth"/>
</dbReference>
<dbReference type="Proteomes" id="UP001056766">
    <property type="component" value="Unassembled WGS sequence"/>
</dbReference>
<protein>
    <submittedName>
        <fullName evidence="2">NifB/NifX family molybdenum-iron cluster-binding protein</fullName>
    </submittedName>
</protein>
<dbReference type="PANTHER" id="PTHR42983:SF1">
    <property type="entry name" value="IRON-MOLYBDENUM PROTEIN"/>
    <property type="match status" value="1"/>
</dbReference>
<reference evidence="2" key="2">
    <citation type="submission" date="2021-04" db="EMBL/GenBank/DDBJ databases">
        <authorList>
            <person name="Dong X."/>
        </authorList>
    </citation>
    <scope>NUCLEOTIDE SEQUENCE</scope>
    <source>
        <strain evidence="2">LLY</strain>
    </source>
</reference>
<gene>
    <name evidence="2" type="ORF">KDK67_00265</name>
</gene>
<evidence type="ECO:0000313" key="2">
    <source>
        <dbReference type="EMBL" id="MCM1985460.1"/>
    </source>
</evidence>
<comment type="caution">
    <text evidence="2">The sequence shown here is derived from an EMBL/GenBank/DDBJ whole genome shotgun (WGS) entry which is preliminary data.</text>
</comment>